<dbReference type="CDD" id="cd00377">
    <property type="entry name" value="ICL_PEPM"/>
    <property type="match status" value="1"/>
</dbReference>
<dbReference type="PANTHER" id="PTHR42905:SF5">
    <property type="entry name" value="CARBOXYVINYL-CARBOXYPHOSPHONATE PHOSPHORYLMUTASE, CHLOROPLASTIC"/>
    <property type="match status" value="1"/>
</dbReference>
<evidence type="ECO:0000313" key="1">
    <source>
        <dbReference type="EMBL" id="CAD2074154.1"/>
    </source>
</evidence>
<evidence type="ECO:0000313" key="2">
    <source>
        <dbReference type="Proteomes" id="UP000589351"/>
    </source>
</evidence>
<dbReference type="InterPro" id="IPR040442">
    <property type="entry name" value="Pyrv_kinase-like_dom_sf"/>
</dbReference>
<dbReference type="AlphaFoldDB" id="A0A6V7RB14"/>
<protein>
    <submittedName>
        <fullName evidence="1">Methylisocitrate lyase</fullName>
    </submittedName>
</protein>
<proteinExistence type="predicted"/>
<dbReference type="InterPro" id="IPR039556">
    <property type="entry name" value="ICL/PEPM"/>
</dbReference>
<keyword evidence="2" id="KW-1185">Reference proteome</keyword>
<dbReference type="RefSeq" id="WP_185125175.1">
    <property type="nucleotide sequence ID" value="NZ_CAJEWD010000004.1"/>
</dbReference>
<dbReference type="PANTHER" id="PTHR42905">
    <property type="entry name" value="PHOSPHOENOLPYRUVATE CARBOXYLASE"/>
    <property type="match status" value="1"/>
</dbReference>
<dbReference type="InterPro" id="IPR015813">
    <property type="entry name" value="Pyrv/PenolPyrv_kinase-like_dom"/>
</dbReference>
<dbReference type="Proteomes" id="UP000589351">
    <property type="component" value="Unassembled WGS sequence"/>
</dbReference>
<dbReference type="SUPFAM" id="SSF51621">
    <property type="entry name" value="Phosphoenolpyruvate/pyruvate domain"/>
    <property type="match status" value="1"/>
</dbReference>
<keyword evidence="1" id="KW-0456">Lyase</keyword>
<comment type="caution">
    <text evidence="1">The sequence shown here is derived from an EMBL/GenBank/DDBJ whole genome shotgun (WGS) entry which is preliminary data.</text>
</comment>
<dbReference type="Gene3D" id="3.20.20.60">
    <property type="entry name" value="Phosphoenolpyruvate-binding domains"/>
    <property type="match status" value="1"/>
</dbReference>
<reference evidence="1 2" key="1">
    <citation type="submission" date="2020-07" db="EMBL/GenBank/DDBJ databases">
        <authorList>
            <person name="Criscuolo A."/>
        </authorList>
    </citation>
    <scope>NUCLEOTIDE SEQUENCE [LARGE SCALE GENOMIC DNA]</scope>
    <source>
        <strain evidence="1">CIP111649</strain>
    </source>
</reference>
<gene>
    <name evidence="1" type="primary">prpB</name>
    <name evidence="1" type="ORF">JEODO184_00638</name>
</gene>
<sequence length="281" mass="31020">MKNFKEIVNENNFTILPGIYDSLTAKLAEKAGFQAIFLSGGALSITNLGKPDMGFLTLSDFKESIQKISRVVDIPIITDVDNGFGNSIHAGDTAKTVFEAGADGLQIDDQILPQDKPTTSKDALDIDLVIPKIRAMRENVDDSFTIIFRTVENYNGSVEKAVERVNLAGDNGADLVYVDGLSSYEEVLYVSENVKYPLLINMNEKGFPASLETEVVKNLGFKIALFPVSTMAITAHINEKLFETLINEQTTLSLREDMTNPLDIYNLFGLSESVEKESKKY</sequence>
<organism evidence="1 2">
    <name type="scientific">Jeotgalicoccus meleagridis</name>
    <dbReference type="NCBI Taxonomy" id="2759181"/>
    <lineage>
        <taxon>Bacteria</taxon>
        <taxon>Bacillati</taxon>
        <taxon>Bacillota</taxon>
        <taxon>Bacilli</taxon>
        <taxon>Bacillales</taxon>
        <taxon>Staphylococcaceae</taxon>
        <taxon>Jeotgalicoccus</taxon>
    </lineage>
</organism>
<accession>A0A6V7RB14</accession>
<dbReference type="Pfam" id="PF13714">
    <property type="entry name" value="PEP_mutase"/>
    <property type="match status" value="1"/>
</dbReference>
<dbReference type="GO" id="GO:0016833">
    <property type="term" value="F:oxo-acid-lyase activity"/>
    <property type="evidence" value="ECO:0007669"/>
    <property type="project" value="UniProtKB-ARBA"/>
</dbReference>
<name>A0A6V7RB14_9STAP</name>
<dbReference type="EMBL" id="CAJEWD010000004">
    <property type="protein sequence ID" value="CAD2074154.1"/>
    <property type="molecule type" value="Genomic_DNA"/>
</dbReference>